<evidence type="ECO:0000313" key="1">
    <source>
        <dbReference type="EMBL" id="SEV82269.1"/>
    </source>
</evidence>
<keyword evidence="2" id="KW-1185">Reference proteome</keyword>
<protein>
    <recommendedName>
        <fullName evidence="3">DUF2200 domain-containing protein</fullName>
    </recommendedName>
</protein>
<evidence type="ECO:0008006" key="3">
    <source>
        <dbReference type="Google" id="ProtNLM"/>
    </source>
</evidence>
<dbReference type="AlphaFoldDB" id="A0A662Z401"/>
<dbReference type="OrthoDB" id="3192540at2"/>
<dbReference type="Pfam" id="PF09966">
    <property type="entry name" value="DUF2200"/>
    <property type="match status" value="1"/>
</dbReference>
<evidence type="ECO:0000313" key="2">
    <source>
        <dbReference type="Proteomes" id="UP000243605"/>
    </source>
</evidence>
<dbReference type="InterPro" id="IPR023204">
    <property type="entry name" value="SP1917_dom_sf"/>
</dbReference>
<organism evidence="1 2">
    <name type="scientific">Aliicoccus persicus</name>
    <dbReference type="NCBI Taxonomy" id="930138"/>
    <lineage>
        <taxon>Bacteria</taxon>
        <taxon>Bacillati</taxon>
        <taxon>Bacillota</taxon>
        <taxon>Bacilli</taxon>
        <taxon>Bacillales</taxon>
        <taxon>Staphylococcaceae</taxon>
        <taxon>Aliicoccus</taxon>
    </lineage>
</organism>
<dbReference type="Proteomes" id="UP000243605">
    <property type="component" value="Unassembled WGS sequence"/>
</dbReference>
<accession>A0A662Z401</accession>
<sequence>MSTHRIYDMTFKSIYNAYVNKVTRKDCSTEELDEILRWMGSYTEEDFQNVLNNEEMTMREFFENNDHLNPSRLEVTGTICGVKIAELEDPLMKDIRIMDKIVDELARGKAIEKIKR</sequence>
<dbReference type="RefSeq" id="WP_091473068.1">
    <property type="nucleotide sequence ID" value="NZ_FOIT01000001.1"/>
</dbReference>
<dbReference type="InterPro" id="IPR014580">
    <property type="entry name" value="UCP033199"/>
</dbReference>
<name>A0A662Z401_9STAP</name>
<proteinExistence type="predicted"/>
<reference evidence="1 2" key="1">
    <citation type="submission" date="2016-10" db="EMBL/GenBank/DDBJ databases">
        <authorList>
            <person name="Varghese N."/>
            <person name="Submissions S."/>
        </authorList>
    </citation>
    <scope>NUCLEOTIDE SEQUENCE [LARGE SCALE GENOMIC DNA]</scope>
    <source>
        <strain evidence="1 2">IBRC-M10081</strain>
    </source>
</reference>
<gene>
    <name evidence="1" type="ORF">SAMN05192557_0231</name>
</gene>
<dbReference type="EMBL" id="FOIT01000001">
    <property type="protein sequence ID" value="SEV82269.1"/>
    <property type="molecule type" value="Genomic_DNA"/>
</dbReference>
<dbReference type="Gene3D" id="1.10.8.290">
    <property type="entry name" value="uncharacterized protein sp1917 domain"/>
    <property type="match status" value="1"/>
</dbReference>